<keyword evidence="1" id="KW-0812">Transmembrane</keyword>
<sequence length="70" mass="7543">MNVKGQAFVLMVLATISKAVSSAYVIMVINYIMVPVLILMNAIGTLTFVTMGHVPTPRVLLPVVVIQDLS</sequence>
<accession>A0A224Y6L5</accession>
<reference evidence="2" key="1">
    <citation type="journal article" date="2018" name="PLoS Negl. Trop. Dis.">
        <title>An insight into the salivary gland and fat body transcriptome of Panstrongylus lignarius (Hemiptera: Heteroptera), the main vector of Chagas disease in Peru.</title>
        <authorList>
            <person name="Nevoa J.C."/>
            <person name="Mendes M.T."/>
            <person name="da Silva M.V."/>
            <person name="Soares S.C."/>
            <person name="Oliveira C.J.F."/>
            <person name="Ribeiro J.M.C."/>
        </authorList>
    </citation>
    <scope>NUCLEOTIDE SEQUENCE</scope>
</reference>
<dbReference type="AlphaFoldDB" id="A0A224Y6L5"/>
<proteinExistence type="predicted"/>
<name>A0A224Y6L5_9HEMI</name>
<organism evidence="2">
    <name type="scientific">Panstrongylus lignarius</name>
    <dbReference type="NCBI Taxonomy" id="156445"/>
    <lineage>
        <taxon>Eukaryota</taxon>
        <taxon>Metazoa</taxon>
        <taxon>Ecdysozoa</taxon>
        <taxon>Arthropoda</taxon>
        <taxon>Hexapoda</taxon>
        <taxon>Insecta</taxon>
        <taxon>Pterygota</taxon>
        <taxon>Neoptera</taxon>
        <taxon>Paraneoptera</taxon>
        <taxon>Hemiptera</taxon>
        <taxon>Heteroptera</taxon>
        <taxon>Panheteroptera</taxon>
        <taxon>Cimicomorpha</taxon>
        <taxon>Reduviidae</taxon>
        <taxon>Triatominae</taxon>
        <taxon>Panstrongylus</taxon>
    </lineage>
</organism>
<keyword evidence="1" id="KW-1133">Transmembrane helix</keyword>
<feature type="transmembrane region" description="Helical" evidence="1">
    <location>
        <begin position="32"/>
        <end position="51"/>
    </location>
</feature>
<dbReference type="EMBL" id="GFTR01000257">
    <property type="protein sequence ID" value="JAW16169.1"/>
    <property type="molecule type" value="Transcribed_RNA"/>
</dbReference>
<keyword evidence="1" id="KW-0472">Membrane</keyword>
<evidence type="ECO:0000313" key="2">
    <source>
        <dbReference type="EMBL" id="JAW16169.1"/>
    </source>
</evidence>
<evidence type="ECO:0000256" key="1">
    <source>
        <dbReference type="SAM" id="Phobius"/>
    </source>
</evidence>
<protein>
    <submittedName>
        <fullName evidence="2">Putative secreted protein</fullName>
    </submittedName>
</protein>